<feature type="domain" description="GST N-terminal" evidence="7">
    <location>
        <begin position="2"/>
        <end position="83"/>
    </location>
</feature>
<dbReference type="OrthoDB" id="422574at2759"/>
<evidence type="ECO:0000256" key="2">
    <source>
        <dbReference type="ARBA" id="ARBA00012452"/>
    </source>
</evidence>
<feature type="domain" description="GST C-terminal" evidence="8">
    <location>
        <begin position="89"/>
        <end position="213"/>
    </location>
</feature>
<proteinExistence type="inferred from homology"/>
<dbReference type="FunFam" id="1.20.1050.130:FF:000016">
    <property type="entry name" value="Glutathione S-transferase 1"/>
    <property type="match status" value="1"/>
</dbReference>
<keyword evidence="3" id="KW-0808">Transferase</keyword>
<dbReference type="PROSITE" id="PS50405">
    <property type="entry name" value="GST_CTER"/>
    <property type="match status" value="1"/>
</dbReference>
<comment type="function">
    <text evidence="5">Involved in the oxidative stress response and detoxification.</text>
</comment>
<evidence type="ECO:0000256" key="3">
    <source>
        <dbReference type="ARBA" id="ARBA00022679"/>
    </source>
</evidence>
<comment type="similarity">
    <text evidence="1 6">Belongs to the GST superfamily.</text>
</comment>
<evidence type="ECO:0000256" key="6">
    <source>
        <dbReference type="RuleBase" id="RU003494"/>
    </source>
</evidence>
<evidence type="ECO:0000313" key="10">
    <source>
        <dbReference type="Proteomes" id="UP000277212"/>
    </source>
</evidence>
<comment type="catalytic activity">
    <reaction evidence="4">
        <text>RX + glutathione = an S-substituted glutathione + a halide anion + H(+)</text>
        <dbReference type="Rhea" id="RHEA:16437"/>
        <dbReference type="ChEBI" id="CHEBI:15378"/>
        <dbReference type="ChEBI" id="CHEBI:16042"/>
        <dbReference type="ChEBI" id="CHEBI:17792"/>
        <dbReference type="ChEBI" id="CHEBI:57925"/>
        <dbReference type="ChEBI" id="CHEBI:90779"/>
        <dbReference type="EC" id="2.5.1.18"/>
    </reaction>
</comment>
<protein>
    <recommendedName>
        <fullName evidence="2">glutathione transferase</fullName>
        <ecNumber evidence="2">2.5.1.18</ecNumber>
    </recommendedName>
</protein>
<dbReference type="InterPro" id="IPR010987">
    <property type="entry name" value="Glutathione-S-Trfase_C-like"/>
</dbReference>
<evidence type="ECO:0000259" key="8">
    <source>
        <dbReference type="PROSITE" id="PS50405"/>
    </source>
</evidence>
<dbReference type="PANTHER" id="PTHR44051">
    <property type="entry name" value="GLUTATHIONE S-TRANSFERASE-RELATED"/>
    <property type="match status" value="1"/>
</dbReference>
<accession>A0A3M2RDE9</accession>
<dbReference type="SFLD" id="SFLDG01151">
    <property type="entry name" value="Main.2:_Nu-like"/>
    <property type="match status" value="1"/>
</dbReference>
<dbReference type="Pfam" id="PF00043">
    <property type="entry name" value="GST_C"/>
    <property type="match status" value="1"/>
</dbReference>
<evidence type="ECO:0000256" key="1">
    <source>
        <dbReference type="ARBA" id="ARBA00007409"/>
    </source>
</evidence>
<evidence type="ECO:0000256" key="4">
    <source>
        <dbReference type="ARBA" id="ARBA00047960"/>
    </source>
</evidence>
<dbReference type="Proteomes" id="UP000277212">
    <property type="component" value="Unassembled WGS sequence"/>
</dbReference>
<dbReference type="GO" id="GO:0004364">
    <property type="term" value="F:glutathione transferase activity"/>
    <property type="evidence" value="ECO:0007669"/>
    <property type="project" value="UniProtKB-EC"/>
</dbReference>
<dbReference type="EMBL" id="NKUJ01000536">
    <property type="protein sequence ID" value="RMJ03333.1"/>
    <property type="molecule type" value="Genomic_DNA"/>
</dbReference>
<dbReference type="Pfam" id="PF02798">
    <property type="entry name" value="GST_N"/>
    <property type="match status" value="1"/>
</dbReference>
<dbReference type="SUPFAM" id="SSF47616">
    <property type="entry name" value="GST C-terminal domain-like"/>
    <property type="match status" value="1"/>
</dbReference>
<dbReference type="AlphaFoldDB" id="A0A3M2RDE9"/>
<name>A0A3M2RDE9_9HYPO</name>
<dbReference type="InterPro" id="IPR004045">
    <property type="entry name" value="Glutathione_S-Trfase_N"/>
</dbReference>
<dbReference type="InterPro" id="IPR040079">
    <property type="entry name" value="Glutathione_S-Trfase"/>
</dbReference>
<evidence type="ECO:0000313" key="9">
    <source>
        <dbReference type="EMBL" id="RMJ03333.1"/>
    </source>
</evidence>
<comment type="caution">
    <text evidence="9">The sequence shown here is derived from an EMBL/GenBank/DDBJ whole genome shotgun (WGS) entry which is preliminary data.</text>
</comment>
<dbReference type="EC" id="2.5.1.18" evidence="2"/>
<reference evidence="9 10" key="1">
    <citation type="submission" date="2017-06" db="EMBL/GenBank/DDBJ databases">
        <title>Comparative genomic analysis of Ambrosia Fusariam Clade fungi.</title>
        <authorList>
            <person name="Stajich J.E."/>
            <person name="Carrillo J."/>
            <person name="Kijimoto T."/>
            <person name="Eskalen A."/>
            <person name="O'Donnell K."/>
            <person name="Kasson M."/>
        </authorList>
    </citation>
    <scope>NUCLEOTIDE SEQUENCE [LARGE SCALE GENOMIC DNA]</scope>
    <source>
        <strain evidence="9">UCR3666</strain>
    </source>
</reference>
<dbReference type="InterPro" id="IPR004046">
    <property type="entry name" value="GST_C"/>
</dbReference>
<evidence type="ECO:0000259" key="7">
    <source>
        <dbReference type="PROSITE" id="PS50404"/>
    </source>
</evidence>
<dbReference type="SFLD" id="SFLDS00019">
    <property type="entry name" value="Glutathione_Transferase_(cytos"/>
    <property type="match status" value="1"/>
</dbReference>
<dbReference type="SFLD" id="SFLDG00358">
    <property type="entry name" value="Main_(cytGST)"/>
    <property type="match status" value="1"/>
</dbReference>
<dbReference type="InterPro" id="IPR036249">
    <property type="entry name" value="Thioredoxin-like_sf"/>
</dbReference>
<evidence type="ECO:0000256" key="5">
    <source>
        <dbReference type="ARBA" id="ARBA00060024"/>
    </source>
</evidence>
<dbReference type="STRING" id="2010991.A0A3M2RDE9"/>
<organism evidence="9 10">
    <name type="scientific">Fusarium kuroshium</name>
    <dbReference type="NCBI Taxonomy" id="2010991"/>
    <lineage>
        <taxon>Eukaryota</taxon>
        <taxon>Fungi</taxon>
        <taxon>Dikarya</taxon>
        <taxon>Ascomycota</taxon>
        <taxon>Pezizomycotina</taxon>
        <taxon>Sordariomycetes</taxon>
        <taxon>Hypocreomycetidae</taxon>
        <taxon>Hypocreales</taxon>
        <taxon>Nectriaceae</taxon>
        <taxon>Fusarium</taxon>
        <taxon>Fusarium solani species complex</taxon>
    </lineage>
</organism>
<dbReference type="SUPFAM" id="SSF52833">
    <property type="entry name" value="Thioredoxin-like"/>
    <property type="match status" value="1"/>
</dbReference>
<gene>
    <name evidence="9" type="ORF">CDV36_015141</name>
</gene>
<dbReference type="PROSITE" id="PS50404">
    <property type="entry name" value="GST_NTER"/>
    <property type="match status" value="1"/>
</dbReference>
<dbReference type="InterPro" id="IPR036282">
    <property type="entry name" value="Glutathione-S-Trfase_C_sf"/>
</dbReference>
<dbReference type="Gene3D" id="1.20.1050.130">
    <property type="match status" value="1"/>
</dbReference>
<dbReference type="PANTHER" id="PTHR44051:SF3">
    <property type="entry name" value="TRANSCRIPTIONAL REGULATOR URE2"/>
    <property type="match status" value="1"/>
</dbReference>
<sequence>MKPIVLYSHEIGPNPWKVALILEELSLPYETQFIDFTAVKQEPYTLLNPNGRLPAIQDPNTGITLWESGAIIEYIVETYDKEHKISFDSGLEKYLAKQWLFFQVSGQAPYYGQAGWFKRHHPEKVQSAIDRYVNEILRVNGVMDKVLSTQDWLVGDKCSYADLSFFAWQRWVPEIAGGDLYERFPHVGAWFRRMEERPAARKVVADQERAIEAMEGGN</sequence>
<dbReference type="CDD" id="cd03048">
    <property type="entry name" value="GST_N_Ure2p_like"/>
    <property type="match status" value="1"/>
</dbReference>
<keyword evidence="10" id="KW-1185">Reference proteome</keyword>
<dbReference type="GO" id="GO:0005634">
    <property type="term" value="C:nucleus"/>
    <property type="evidence" value="ECO:0007669"/>
    <property type="project" value="UniProtKB-ARBA"/>
</dbReference>
<dbReference type="GO" id="GO:0005737">
    <property type="term" value="C:cytoplasm"/>
    <property type="evidence" value="ECO:0007669"/>
    <property type="project" value="UniProtKB-ARBA"/>
</dbReference>